<accession>D6X9B2</accession>
<organism evidence="2 3">
    <name type="scientific">Streptomyces pristinaespiralis (strain ATCC 25486 / DSM 40338 / CBS 914.69 / JCM 4507 / KCC S-0507 / NBRC 13074 / NRRL 2958 / 5647)</name>
    <dbReference type="NCBI Taxonomy" id="457429"/>
    <lineage>
        <taxon>Bacteria</taxon>
        <taxon>Bacillati</taxon>
        <taxon>Actinomycetota</taxon>
        <taxon>Actinomycetes</taxon>
        <taxon>Kitasatosporales</taxon>
        <taxon>Streptomycetaceae</taxon>
        <taxon>Streptomyces</taxon>
    </lineage>
</organism>
<evidence type="ECO:0000313" key="2">
    <source>
        <dbReference type="EMBL" id="EFH31875.1"/>
    </source>
</evidence>
<reference evidence="3" key="1">
    <citation type="submission" date="2008-02" db="EMBL/GenBank/DDBJ databases">
        <authorList>
            <consortium name="The Broad Institute Genome Sequencing Platform"/>
            <person name="Fischbach M."/>
            <person name="Ward D."/>
            <person name="Young S."/>
            <person name="Jaffe D."/>
            <person name="Gnerre S."/>
            <person name="Berlin A."/>
            <person name="Heiman D."/>
            <person name="Hepburn T."/>
            <person name="Sykes S."/>
            <person name="Alvarado L."/>
            <person name="Kodira C.D."/>
            <person name="Straight P."/>
            <person name="Clardy J."/>
            <person name="Hung D."/>
            <person name="Kolter R."/>
            <person name="Mekalanos J."/>
            <person name="Walker S."/>
            <person name="Walsh C.T."/>
            <person name="Lander E."/>
            <person name="Galagan J."/>
            <person name="Nusbaum C."/>
            <person name="Birren B."/>
        </authorList>
    </citation>
    <scope>NUCLEOTIDE SEQUENCE [LARGE SCALE GENOMIC DNA]</scope>
    <source>
        <strain evidence="3">ATCC 25486 / DSM 40338 / CBS 914.69 / JCM 4507 / NBRC 13074 / NRRL 2958 / 5647</strain>
    </source>
</reference>
<evidence type="ECO:0000313" key="3">
    <source>
        <dbReference type="Proteomes" id="UP000002805"/>
    </source>
</evidence>
<name>D6X9B2_STRE2</name>
<evidence type="ECO:0000256" key="1">
    <source>
        <dbReference type="SAM" id="MobiDB-lite"/>
    </source>
</evidence>
<dbReference type="Proteomes" id="UP000002805">
    <property type="component" value="Chromosome"/>
</dbReference>
<dbReference type="HOGENOM" id="CLU_164819_0_0_11"/>
<proteinExistence type="predicted"/>
<dbReference type="AlphaFoldDB" id="D6X9B2"/>
<dbReference type="eggNOG" id="ENOG5032ZZ1">
    <property type="taxonomic scope" value="Bacteria"/>
</dbReference>
<sequence length="94" mass="10306">MAVLTPRENPVPRKPDSATMTSMARPFGFTYTQLGDGTVTISHRGRAAGTLRGTRAEKFLAEVGSGDAQLVMARWTGAYKFGNERLAKNHPRNR</sequence>
<reference evidence="3" key="2">
    <citation type="submission" date="2009-10" db="EMBL/GenBank/DDBJ databases">
        <title>The genome sequence of Streptomyces pristinaespiralis strain ATCC 25486.</title>
        <authorList>
            <consortium name="The Broad Institute Genome Sequencing Platform"/>
            <consortium name="Broad Institute Microbial Sequencing Center"/>
            <person name="Fischbach M."/>
            <person name="Godfrey P."/>
            <person name="Ward D."/>
            <person name="Young S."/>
            <person name="Zeng Q."/>
            <person name="Koehrsen M."/>
            <person name="Alvarado L."/>
            <person name="Berlin A.M."/>
            <person name="Bochicchio J."/>
            <person name="Borenstein D."/>
            <person name="Chapman S.B."/>
            <person name="Chen Z."/>
            <person name="Engels R."/>
            <person name="Freedman E."/>
            <person name="Gellesch M."/>
            <person name="Goldberg J."/>
            <person name="Griggs A."/>
            <person name="Gujja S."/>
            <person name="Heilman E.R."/>
            <person name="Heiman D.I."/>
            <person name="Hepburn T.A."/>
            <person name="Howarth C."/>
            <person name="Jen D."/>
            <person name="Larson L."/>
            <person name="Lewis B."/>
            <person name="Mehta T."/>
            <person name="Park D."/>
            <person name="Pearson M."/>
            <person name="Richards J."/>
            <person name="Roberts A."/>
            <person name="Saif S."/>
            <person name="Shea T.D."/>
            <person name="Shenoy N."/>
            <person name="Sisk P."/>
            <person name="Stolte C."/>
            <person name="Sykes S.N."/>
            <person name="Thomson T."/>
            <person name="Walk T."/>
            <person name="White J."/>
            <person name="Yandava C."/>
            <person name="Straight P."/>
            <person name="Clardy J."/>
            <person name="Hung D."/>
            <person name="Kolter R."/>
            <person name="Mekalanos J."/>
            <person name="Walker S."/>
            <person name="Walsh C.T."/>
            <person name="Wieland-Brown L.C."/>
            <person name="Haas B."/>
            <person name="Nusbaum C."/>
            <person name="Birren B."/>
        </authorList>
    </citation>
    <scope>NUCLEOTIDE SEQUENCE [LARGE SCALE GENOMIC DNA]</scope>
    <source>
        <strain evidence="3">ATCC 25486 / DSM 40338 / CBS 914.69 / JCM 4507 / NBRC 13074 / NRRL 2958 / 5647</strain>
    </source>
</reference>
<dbReference type="EMBL" id="CM000950">
    <property type="protein sequence ID" value="EFH31875.1"/>
    <property type="molecule type" value="Genomic_DNA"/>
</dbReference>
<gene>
    <name evidence="2" type="ORF">SSDG_07132</name>
</gene>
<feature type="region of interest" description="Disordered" evidence="1">
    <location>
        <begin position="1"/>
        <end position="22"/>
    </location>
</feature>
<protein>
    <submittedName>
        <fullName evidence="2">Uncharacterized protein</fullName>
    </submittedName>
</protein>
<keyword evidence="3" id="KW-1185">Reference proteome</keyword>